<dbReference type="eggNOG" id="ENOG503328J">
    <property type="taxonomic scope" value="Bacteria"/>
</dbReference>
<reference evidence="2 3" key="1">
    <citation type="journal article" date="2016" name="MBio">
        <title>Lateral Gene Transfer in a Heavy Metal-Contaminated-Groundwater Microbial Community.</title>
        <authorList>
            <person name="Hemme C.L."/>
            <person name="Green S.J."/>
            <person name="Rishishwar L."/>
            <person name="Prakash O."/>
            <person name="Pettenato A."/>
            <person name="Chakraborty R."/>
            <person name="Deutschbauer A.M."/>
            <person name="Van Nostrand J.D."/>
            <person name="Wu L."/>
            <person name="He Z."/>
            <person name="Jordan I.K."/>
            <person name="Hazen T.C."/>
            <person name="Arkin A.P."/>
            <person name="Kostka J.E."/>
            <person name="Zhou J."/>
        </authorList>
    </citation>
    <scope>NUCLEOTIDE SEQUENCE [LARGE SCALE GENOMIC DNA]</scope>
    <source>
        <strain evidence="2 3">FW104-T7</strain>
    </source>
</reference>
<gene>
    <name evidence="2" type="ORF">RHOFW104T7_01290</name>
</gene>
<dbReference type="Proteomes" id="UP000076131">
    <property type="component" value="Unassembled WGS sequence"/>
</dbReference>
<organism evidence="2 3">
    <name type="scientific">Rhodanobacter thiooxydans</name>
    <dbReference type="NCBI Taxonomy" id="416169"/>
    <lineage>
        <taxon>Bacteria</taxon>
        <taxon>Pseudomonadati</taxon>
        <taxon>Pseudomonadota</taxon>
        <taxon>Gammaproteobacteria</taxon>
        <taxon>Lysobacterales</taxon>
        <taxon>Rhodanobacteraceae</taxon>
        <taxon>Rhodanobacter</taxon>
    </lineage>
</organism>
<feature type="region of interest" description="Disordered" evidence="1">
    <location>
        <begin position="95"/>
        <end position="119"/>
    </location>
</feature>
<sequence>MNVTHKIKGTAENWESGELGLDTKHAQRVSEEEAAAVEKATGLNMQLISIRMPADLLRVLKEIAKYRGIGYQPMIRDLLDRWAVGEIKTILNERLEDAKKRESEQQASTPLVGDLRHTA</sequence>
<feature type="compositionally biased region" description="Basic and acidic residues" evidence="1">
    <location>
        <begin position="95"/>
        <end position="104"/>
    </location>
</feature>
<proteinExistence type="predicted"/>
<name>A0A154QDN6_9GAMM</name>
<evidence type="ECO:0000256" key="1">
    <source>
        <dbReference type="SAM" id="MobiDB-lite"/>
    </source>
</evidence>
<accession>A0A154QDN6</accession>
<evidence type="ECO:0008006" key="4">
    <source>
        <dbReference type="Google" id="ProtNLM"/>
    </source>
</evidence>
<dbReference type="EMBL" id="LVJS01000118">
    <property type="protein sequence ID" value="KZC22333.1"/>
    <property type="molecule type" value="Genomic_DNA"/>
</dbReference>
<comment type="caution">
    <text evidence="2">The sequence shown here is derived from an EMBL/GenBank/DDBJ whole genome shotgun (WGS) entry which is preliminary data.</text>
</comment>
<evidence type="ECO:0000313" key="3">
    <source>
        <dbReference type="Proteomes" id="UP000076131"/>
    </source>
</evidence>
<dbReference type="AlphaFoldDB" id="A0A154QDN6"/>
<protein>
    <recommendedName>
        <fullName evidence="4">CopG family transcriptional regulator</fullName>
    </recommendedName>
</protein>
<keyword evidence="3" id="KW-1185">Reference proteome</keyword>
<evidence type="ECO:0000313" key="2">
    <source>
        <dbReference type="EMBL" id="KZC22333.1"/>
    </source>
</evidence>